<dbReference type="RefSeq" id="WP_069441962.1">
    <property type="nucleotide sequence ID" value="NZ_LPWF01000026.1"/>
</dbReference>
<dbReference type="OrthoDB" id="7284833at2"/>
<comment type="caution">
    <text evidence="1">The sequence shown here is derived from an EMBL/GenBank/DDBJ whole genome shotgun (WGS) entry which is preliminary data.</text>
</comment>
<organism evidence="1 2">
    <name type="scientific">Methyloceanibacter superfactus</name>
    <dbReference type="NCBI Taxonomy" id="1774969"/>
    <lineage>
        <taxon>Bacteria</taxon>
        <taxon>Pseudomonadati</taxon>
        <taxon>Pseudomonadota</taxon>
        <taxon>Alphaproteobacteria</taxon>
        <taxon>Hyphomicrobiales</taxon>
        <taxon>Hyphomicrobiaceae</taxon>
        <taxon>Methyloceanibacter</taxon>
    </lineage>
</organism>
<dbReference type="STRING" id="1774969.AUC69_12420"/>
<keyword evidence="2" id="KW-1185">Reference proteome</keyword>
<dbReference type="EMBL" id="LPWF01000026">
    <property type="protein sequence ID" value="ODR97409.1"/>
    <property type="molecule type" value="Genomic_DNA"/>
</dbReference>
<dbReference type="Proteomes" id="UP000094472">
    <property type="component" value="Unassembled WGS sequence"/>
</dbReference>
<name>A0A1E3VV74_9HYPH</name>
<accession>A0A1E3VV74</accession>
<evidence type="ECO:0000313" key="1">
    <source>
        <dbReference type="EMBL" id="ODR97409.1"/>
    </source>
</evidence>
<dbReference type="AlphaFoldDB" id="A0A1E3VV74"/>
<reference evidence="1 2" key="1">
    <citation type="journal article" date="2016" name="Environ. Microbiol.">
        <title>New Methyloceanibacter diversity from North Sea sediments includes methanotroph containing solely the soluble methane monooxygenase.</title>
        <authorList>
            <person name="Vekeman B."/>
            <person name="Kerckhof F.M."/>
            <person name="Cremers G."/>
            <person name="de Vos P."/>
            <person name="Vandamme P."/>
            <person name="Boon N."/>
            <person name="Op den Camp H.J."/>
            <person name="Heylen K."/>
        </authorList>
    </citation>
    <scope>NUCLEOTIDE SEQUENCE [LARGE SCALE GENOMIC DNA]</scope>
    <source>
        <strain evidence="1 2">R-67175</strain>
    </source>
</reference>
<sequence length="404" mass="44013">MTLAVRTGASDRIHSILSEIDDNALDRLRKNTVFGMSRLLLERDKLQAAARLLDRYAGLLHPKLRPYFLEQLLALDALGLLSPALSAFCSDFRPAPGAAMLRYLRDAYEAVDEADGLNFEEFVLKPLSDLPEGKHNLMDMRFAPDQRQSLVETIKTHLADQRPLSLLRLGDGEAYAYAAPSMEGIDPDLFLADNVTRERHWWGAAPSPDIRNDILRRVRNAVDSCDILGLPSIYRIARDLPGPGQRFGGGRSQRGLAVVLGACSSEISLDGKIVTEERCHQVALSPAAMAELASAAKAVLVISCWPADQLRLPFAPLEYITVPPAQKLKRLEEAGTQPLFEAYPHILRQIRAAAAPGTLVLVGAGIIGKFLAGEARESGAVAIDVGSMLDYMAGSKTRSVADLI</sequence>
<gene>
    <name evidence="1" type="ORF">AUC69_12420</name>
</gene>
<evidence type="ECO:0000313" key="2">
    <source>
        <dbReference type="Proteomes" id="UP000094472"/>
    </source>
</evidence>
<protein>
    <submittedName>
        <fullName evidence="1">Uncharacterized protein</fullName>
    </submittedName>
</protein>
<proteinExistence type="predicted"/>